<dbReference type="PANTHER" id="PTHR30146">
    <property type="entry name" value="LACI-RELATED TRANSCRIPTIONAL REPRESSOR"/>
    <property type="match status" value="1"/>
</dbReference>
<evidence type="ECO:0000259" key="5">
    <source>
        <dbReference type="PROSITE" id="PS50943"/>
    </source>
</evidence>
<dbReference type="InterPro" id="IPR028082">
    <property type="entry name" value="Peripla_BP_I"/>
</dbReference>
<evidence type="ECO:0000256" key="2">
    <source>
        <dbReference type="ARBA" id="ARBA00023125"/>
    </source>
</evidence>
<dbReference type="PROSITE" id="PS50932">
    <property type="entry name" value="HTH_LACI_2"/>
    <property type="match status" value="1"/>
</dbReference>
<keyword evidence="1" id="KW-0805">Transcription regulation</keyword>
<evidence type="ECO:0000256" key="1">
    <source>
        <dbReference type="ARBA" id="ARBA00023015"/>
    </source>
</evidence>
<dbReference type="Proteomes" id="UP000681027">
    <property type="component" value="Unassembled WGS sequence"/>
</dbReference>
<dbReference type="InterPro" id="IPR000843">
    <property type="entry name" value="HTH_LacI"/>
</dbReference>
<keyword evidence="3" id="KW-0804">Transcription</keyword>
<evidence type="ECO:0000313" key="6">
    <source>
        <dbReference type="EMBL" id="MBS4189738.1"/>
    </source>
</evidence>
<dbReference type="PRINTS" id="PR00036">
    <property type="entry name" value="HTHLACI"/>
</dbReference>
<dbReference type="SUPFAM" id="SSF53822">
    <property type="entry name" value="Periplasmic binding protein-like I"/>
    <property type="match status" value="1"/>
</dbReference>
<accession>A0ABS5NRH9</accession>
<dbReference type="InterPro" id="IPR001387">
    <property type="entry name" value="Cro/C1-type_HTH"/>
</dbReference>
<dbReference type="SMART" id="SM00354">
    <property type="entry name" value="HTH_LACI"/>
    <property type="match status" value="1"/>
</dbReference>
<dbReference type="Gene3D" id="1.10.260.40">
    <property type="entry name" value="lambda repressor-like DNA-binding domains"/>
    <property type="match status" value="1"/>
</dbReference>
<dbReference type="InterPro" id="IPR010982">
    <property type="entry name" value="Lambda_DNA-bd_dom_sf"/>
</dbReference>
<name>A0ABS5NRH9_9BACI</name>
<dbReference type="PROSITE" id="PS50943">
    <property type="entry name" value="HTH_CROC1"/>
    <property type="match status" value="1"/>
</dbReference>
<reference evidence="6 7" key="1">
    <citation type="submission" date="2021-05" db="EMBL/GenBank/DDBJ databases">
        <title>Novel Bacillus species.</title>
        <authorList>
            <person name="Liu G."/>
        </authorList>
    </citation>
    <scope>NUCLEOTIDE SEQUENCE [LARGE SCALE GENOMIC DNA]</scope>
    <source>
        <strain evidence="6 7">FJAT-49705</strain>
    </source>
</reference>
<evidence type="ECO:0000259" key="4">
    <source>
        <dbReference type="PROSITE" id="PS50932"/>
    </source>
</evidence>
<dbReference type="CDD" id="cd01392">
    <property type="entry name" value="HTH_LacI"/>
    <property type="match status" value="1"/>
</dbReference>
<evidence type="ECO:0000256" key="3">
    <source>
        <dbReference type="ARBA" id="ARBA00023163"/>
    </source>
</evidence>
<dbReference type="SUPFAM" id="SSF47413">
    <property type="entry name" value="lambda repressor-like DNA-binding domains"/>
    <property type="match status" value="1"/>
</dbReference>
<feature type="domain" description="HTH cro/C1-type" evidence="5">
    <location>
        <begin position="2"/>
        <end position="50"/>
    </location>
</feature>
<dbReference type="CDD" id="cd06267">
    <property type="entry name" value="PBP1_LacI_sugar_binding-like"/>
    <property type="match status" value="1"/>
</dbReference>
<keyword evidence="7" id="KW-1185">Reference proteome</keyword>
<dbReference type="GO" id="GO:0003677">
    <property type="term" value="F:DNA binding"/>
    <property type="evidence" value="ECO:0007669"/>
    <property type="project" value="UniProtKB-KW"/>
</dbReference>
<dbReference type="PROSITE" id="PS00356">
    <property type="entry name" value="HTH_LACI_1"/>
    <property type="match status" value="1"/>
</dbReference>
<proteinExistence type="predicted"/>
<dbReference type="EMBL" id="JAGYPM010000001">
    <property type="protein sequence ID" value="MBS4189738.1"/>
    <property type="molecule type" value="Genomic_DNA"/>
</dbReference>
<sequence>MKKNKVTIREVAKEAGVSVATVSRFLNNNSYISEDKEKKIQEVMDRLDYKPNEIARGLAKQKSNTIALIIPDLTNPFFPDLVTAIEQVAKLNGYSLILVNSHEDDLQDAQLWKSFRSRYIDGFILASFQVNEEVLKGLEGSKIPFVRVDRAVNFDSSNSIGVDNYHGAKMAVEHLIEIGCKKIAHISGPKSFSPSIDRVRGYLDTIRRLDKHELILLEGDFSLESGMQLTAKLMKEHQHVDGIFLANDLMALGSLKALKTLNINVPKDVAVIGFDGIKLTEIVEPEITTIEQPIYNIGAAATDKLIRLIENDFEDIPNFDLNVRLIKRESTLGFPQKNK</sequence>
<protein>
    <submittedName>
        <fullName evidence="6">LacI family DNA-binding transcriptional regulator</fullName>
    </submittedName>
</protein>
<dbReference type="RefSeq" id="WP_213101141.1">
    <property type="nucleotide sequence ID" value="NZ_JAGYPM010000001.1"/>
</dbReference>
<feature type="domain" description="HTH lacI-type" evidence="4">
    <location>
        <begin position="6"/>
        <end position="60"/>
    </location>
</feature>
<dbReference type="InterPro" id="IPR001761">
    <property type="entry name" value="Peripla_BP/Lac1_sug-bd_dom"/>
</dbReference>
<dbReference type="Pfam" id="PF00532">
    <property type="entry name" value="Peripla_BP_1"/>
    <property type="match status" value="1"/>
</dbReference>
<keyword evidence="2 6" id="KW-0238">DNA-binding</keyword>
<gene>
    <name evidence="6" type="ORF">KHA94_05890</name>
</gene>
<comment type="caution">
    <text evidence="6">The sequence shown here is derived from an EMBL/GenBank/DDBJ whole genome shotgun (WGS) entry which is preliminary data.</text>
</comment>
<dbReference type="Gene3D" id="3.40.50.2300">
    <property type="match status" value="2"/>
</dbReference>
<evidence type="ECO:0000313" key="7">
    <source>
        <dbReference type="Proteomes" id="UP000681027"/>
    </source>
</evidence>
<dbReference type="Pfam" id="PF00356">
    <property type="entry name" value="LacI"/>
    <property type="match status" value="1"/>
</dbReference>
<organism evidence="6 7">
    <name type="scientific">Cytobacillus citreus</name>
    <dbReference type="NCBI Taxonomy" id="2833586"/>
    <lineage>
        <taxon>Bacteria</taxon>
        <taxon>Bacillati</taxon>
        <taxon>Bacillota</taxon>
        <taxon>Bacilli</taxon>
        <taxon>Bacillales</taxon>
        <taxon>Bacillaceae</taxon>
        <taxon>Cytobacillus</taxon>
    </lineage>
</organism>
<dbReference type="PANTHER" id="PTHR30146:SF109">
    <property type="entry name" value="HTH-TYPE TRANSCRIPTIONAL REGULATOR GALS"/>
    <property type="match status" value="1"/>
</dbReference>